<proteinExistence type="predicted"/>
<evidence type="ECO:0000259" key="3">
    <source>
        <dbReference type="Pfam" id="PF07804"/>
    </source>
</evidence>
<dbReference type="InterPro" id="IPR012893">
    <property type="entry name" value="HipA-like_C"/>
</dbReference>
<dbReference type="Pfam" id="PF07804">
    <property type="entry name" value="HipA_C"/>
    <property type="match status" value="1"/>
</dbReference>
<name>A0A7Y7IFI4_9MICC</name>
<feature type="domain" description="HipA-like C-terminal" evidence="3">
    <location>
        <begin position="19"/>
        <end position="77"/>
    </location>
</feature>
<dbReference type="EMBL" id="JAAMFM010000005">
    <property type="protein sequence ID" value="NVM94363.1"/>
    <property type="molecule type" value="Genomic_DNA"/>
</dbReference>
<keyword evidence="5" id="KW-1185">Reference proteome</keyword>
<dbReference type="GO" id="GO:0016301">
    <property type="term" value="F:kinase activity"/>
    <property type="evidence" value="ECO:0007669"/>
    <property type="project" value="UniProtKB-KW"/>
</dbReference>
<gene>
    <name evidence="4" type="ORF">G6034_05470</name>
</gene>
<keyword evidence="2" id="KW-0418">Kinase</keyword>
<evidence type="ECO:0000256" key="2">
    <source>
        <dbReference type="ARBA" id="ARBA00022777"/>
    </source>
</evidence>
<evidence type="ECO:0000313" key="5">
    <source>
        <dbReference type="Proteomes" id="UP000543556"/>
    </source>
</evidence>
<comment type="caution">
    <text evidence="4">The sequence shown here is derived from an EMBL/GenBank/DDBJ whole genome shotgun (WGS) entry which is preliminary data.</text>
</comment>
<reference evidence="4 5" key="1">
    <citation type="submission" date="2020-02" db="EMBL/GenBank/DDBJ databases">
        <title>Genome sequence of strain AETb3-4.</title>
        <authorList>
            <person name="Gao J."/>
            <person name="Zhang X."/>
        </authorList>
    </citation>
    <scope>NUCLEOTIDE SEQUENCE [LARGE SCALE GENOMIC DNA]</scope>
    <source>
        <strain evidence="4 5">AETb3-4</strain>
    </source>
</reference>
<evidence type="ECO:0000313" key="4">
    <source>
        <dbReference type="EMBL" id="NVM94363.1"/>
    </source>
</evidence>
<dbReference type="AlphaFoldDB" id="A0A7Y7IFI4"/>
<evidence type="ECO:0000256" key="1">
    <source>
        <dbReference type="ARBA" id="ARBA00022679"/>
    </source>
</evidence>
<keyword evidence="1" id="KW-0808">Transferase</keyword>
<accession>A0A7Y7IFI4</accession>
<sequence length="80" mass="8949">MSVECEQSAVRAAFTPFLGKLLGLTTFESRVQRFGDRLVLIIERCDRNIPGDKVARIHQEDAAQALSLPWNSDAKFEAVD</sequence>
<organism evidence="4 5">
    <name type="scientific">Arthrobacter wenxiniae</name>
    <dbReference type="NCBI Taxonomy" id="2713570"/>
    <lineage>
        <taxon>Bacteria</taxon>
        <taxon>Bacillati</taxon>
        <taxon>Actinomycetota</taxon>
        <taxon>Actinomycetes</taxon>
        <taxon>Micrococcales</taxon>
        <taxon>Micrococcaceae</taxon>
        <taxon>Arthrobacter</taxon>
    </lineage>
</organism>
<dbReference type="Proteomes" id="UP000543556">
    <property type="component" value="Unassembled WGS sequence"/>
</dbReference>
<protein>
    <submittedName>
        <fullName evidence="4">Type II toxin-antitoxin system HipA family toxin</fullName>
    </submittedName>
</protein>